<dbReference type="PANTHER" id="PTHR45527:SF1">
    <property type="entry name" value="FATTY ACID SYNTHASE"/>
    <property type="match status" value="1"/>
</dbReference>
<dbReference type="SUPFAM" id="SSF56801">
    <property type="entry name" value="Acetyl-CoA synthetase-like"/>
    <property type="match status" value="1"/>
</dbReference>
<dbReference type="InterPro" id="IPR020845">
    <property type="entry name" value="AMP-binding_CS"/>
</dbReference>
<protein>
    <submittedName>
        <fullName evidence="4">Uncharacterized protein</fullName>
    </submittedName>
</protein>
<dbReference type="NCBIfam" id="TIGR01733">
    <property type="entry name" value="AA-adenyl-dom"/>
    <property type="match status" value="1"/>
</dbReference>
<dbReference type="PANTHER" id="PTHR45527">
    <property type="entry name" value="NONRIBOSOMAL PEPTIDE SYNTHETASE"/>
    <property type="match status" value="1"/>
</dbReference>
<gene>
    <name evidence="4" type="ORF">VQ03_00375</name>
</gene>
<dbReference type="GO" id="GO:0047527">
    <property type="term" value="F:2,3-dihydroxybenzoate-serine ligase activity"/>
    <property type="evidence" value="ECO:0007669"/>
    <property type="project" value="TreeGrafter"/>
</dbReference>
<dbReference type="GO" id="GO:0009366">
    <property type="term" value="C:enterobactin synthetase complex"/>
    <property type="evidence" value="ECO:0007669"/>
    <property type="project" value="TreeGrafter"/>
</dbReference>
<name>A0A0J6W095_9HYPH</name>
<evidence type="ECO:0000259" key="3">
    <source>
        <dbReference type="Pfam" id="PF13193"/>
    </source>
</evidence>
<dbReference type="CDD" id="cd05930">
    <property type="entry name" value="A_NRPS"/>
    <property type="match status" value="1"/>
</dbReference>
<dbReference type="Gene3D" id="3.30.559.10">
    <property type="entry name" value="Chloramphenicol acetyltransferase-like domain"/>
    <property type="match status" value="1"/>
</dbReference>
<dbReference type="InterPro" id="IPR042099">
    <property type="entry name" value="ANL_N_sf"/>
</dbReference>
<sequence>MNDVTEEALLRSLLAADGFSFDPESGIPPAGDTPTEASFAQSRLWFLNQLQPNDWSYNLACAFQIDGEPDQGRIARSFADTVVRHEALGIRIEAREGRPFQVPAACEAITLRMVDAAVLPGEASEQVTEVLRVEVQRPFDLAADLPFRLTLIRAGDGRSILLIVIHHVATDGWSLPLIARDFLAAYTGCSLDAGPPAVSYRDFAAWERQRWAEGLMEKPLRYWASRLADPSPQLDFPFDLPRPAEPSHEARLTSFALPRPVIDELARRLASTPYVVLLTLYASLLGRYSSADDLIVGSTTAGRSRPELEGVVGLFANTVAHRFRLSPDESFATHVRRFTHEIFGDLDHQDMPFDRVVQQVLRDRKDNPSPLFQAAFVLQNVRPYSEEFTRAGLVQVPIPVTATRFDLSLVVEPGVDCYAVTLYRRDGLMSDELAGQFCRSFGAALADIADSEHVPLGRMAILGPDERECALRWSAGEPIAFANCTIFDAIAERAERTPDVVAVVTEDGSFSYRDTLLRATVISDELRCRGIARGSLVALLLPRSFDAVAAILGILSVGAAYLPLDPAYPVNRLAFMVEDSGAQVTVTDSATLSGLTWTPAEVLRLDELAASRTASAIPGRSGAPDDPIYVMYTSGSTGQPKATLNLNRGVANFIAGIQHAYPLHAGDRVLHKASLQFDVSAWEIFWPLMVGARLVVAPPGSQSDPLQLRQIIEGHGVSVAHFVPSMLSEFVDALDMRACTGLKTVFSGGEGLPPELIRRFQDRSAATLVNSYGPTETSIGVSLWKCPAGFDGAVAPIGRPMPNVRLYVLDRNFAPAPDGVPGQLFIAGVCVGRGYLNRPDLTRECFPDEPWHPGEQMYASGDLVRRRPDGEVVFLGRHDQQIKLRGQRIEIGEIESALRRLDGVGEVLVVADDASGKNPRLVAYVCLRDGTNGDEAAIRSVLAQYLPAIMIPSRIIFMTDMPLTVNGKVDRSKLPAPDGKASRTPDPGVMNAAEILVAEAYEAVLGTRPQDPAADFFAMGAFTAGYPAAVLDPRTHGHADTPRSVHE</sequence>
<dbReference type="CDD" id="cd19531">
    <property type="entry name" value="LCL_NRPS-like"/>
    <property type="match status" value="1"/>
</dbReference>
<dbReference type="InterPro" id="IPR000873">
    <property type="entry name" value="AMP-dep_synth/lig_dom"/>
</dbReference>
<dbReference type="InterPro" id="IPR001242">
    <property type="entry name" value="Condensation_dom"/>
</dbReference>
<organism evidence="4 5">
    <name type="scientific">Methylobacterium tarhaniae</name>
    <dbReference type="NCBI Taxonomy" id="1187852"/>
    <lineage>
        <taxon>Bacteria</taxon>
        <taxon>Pseudomonadati</taxon>
        <taxon>Pseudomonadota</taxon>
        <taxon>Alphaproteobacteria</taxon>
        <taxon>Hyphomicrobiales</taxon>
        <taxon>Methylobacteriaceae</taxon>
        <taxon>Methylobacterium</taxon>
    </lineage>
</organism>
<dbReference type="InterPro" id="IPR023213">
    <property type="entry name" value="CAT-like_dom_sf"/>
</dbReference>
<dbReference type="RefSeq" id="WP_167376038.1">
    <property type="nucleotide sequence ID" value="NZ_LABZ01000003.1"/>
</dbReference>
<dbReference type="Gene3D" id="3.40.50.12780">
    <property type="entry name" value="N-terminal domain of ligase-like"/>
    <property type="match status" value="1"/>
</dbReference>
<dbReference type="Pfam" id="PF00501">
    <property type="entry name" value="AMP-binding"/>
    <property type="match status" value="1"/>
</dbReference>
<evidence type="ECO:0000259" key="2">
    <source>
        <dbReference type="Pfam" id="PF00668"/>
    </source>
</evidence>
<proteinExistence type="predicted"/>
<evidence type="ECO:0000313" key="4">
    <source>
        <dbReference type="EMBL" id="KMO44976.1"/>
    </source>
</evidence>
<dbReference type="GO" id="GO:0031177">
    <property type="term" value="F:phosphopantetheine binding"/>
    <property type="evidence" value="ECO:0007669"/>
    <property type="project" value="TreeGrafter"/>
</dbReference>
<dbReference type="FunFam" id="3.40.50.12780:FF:000012">
    <property type="entry name" value="Non-ribosomal peptide synthetase"/>
    <property type="match status" value="1"/>
</dbReference>
<dbReference type="Gene3D" id="3.30.300.30">
    <property type="match status" value="1"/>
</dbReference>
<keyword evidence="5" id="KW-1185">Reference proteome</keyword>
<feature type="domain" description="AMP-dependent synthetase/ligase" evidence="1">
    <location>
        <begin position="491"/>
        <end position="836"/>
    </location>
</feature>
<feature type="domain" description="AMP-binding enzyme C-terminal" evidence="3">
    <location>
        <begin position="893"/>
        <end position="968"/>
    </location>
</feature>
<evidence type="ECO:0000313" key="5">
    <source>
        <dbReference type="Proteomes" id="UP000036449"/>
    </source>
</evidence>
<dbReference type="InterPro" id="IPR010071">
    <property type="entry name" value="AA_adenyl_dom"/>
</dbReference>
<dbReference type="GO" id="GO:0009239">
    <property type="term" value="P:enterobactin biosynthetic process"/>
    <property type="evidence" value="ECO:0007669"/>
    <property type="project" value="TreeGrafter"/>
</dbReference>
<dbReference type="GO" id="GO:0043041">
    <property type="term" value="P:amino acid activation for nonribosomal peptide biosynthetic process"/>
    <property type="evidence" value="ECO:0007669"/>
    <property type="project" value="TreeGrafter"/>
</dbReference>
<dbReference type="SUPFAM" id="SSF52777">
    <property type="entry name" value="CoA-dependent acyltransferases"/>
    <property type="match status" value="2"/>
</dbReference>
<comment type="caution">
    <text evidence="4">The sequence shown here is derived from an EMBL/GenBank/DDBJ whole genome shotgun (WGS) entry which is preliminary data.</text>
</comment>
<feature type="domain" description="Condensation" evidence="2">
    <location>
        <begin position="37"/>
        <end position="468"/>
    </location>
</feature>
<accession>A0A0J6W095</accession>
<dbReference type="InterPro" id="IPR025110">
    <property type="entry name" value="AMP-bd_C"/>
</dbReference>
<dbReference type="Pfam" id="PF00668">
    <property type="entry name" value="Condensation"/>
    <property type="match status" value="1"/>
</dbReference>
<reference evidence="4 5" key="1">
    <citation type="submission" date="2015-03" db="EMBL/GenBank/DDBJ databases">
        <title>Genome sequencing of Methylobacterium tarhaniae DSM 25844.</title>
        <authorList>
            <person name="Chaudhry V."/>
            <person name="Patil P.B."/>
        </authorList>
    </citation>
    <scope>NUCLEOTIDE SEQUENCE [LARGE SCALE GENOMIC DNA]</scope>
    <source>
        <strain evidence="4 5">DSM 25844</strain>
    </source>
</reference>
<dbReference type="PATRIC" id="fig|1187852.3.peg.4247"/>
<dbReference type="Pfam" id="PF13193">
    <property type="entry name" value="AMP-binding_C"/>
    <property type="match status" value="1"/>
</dbReference>
<dbReference type="GO" id="GO:0005829">
    <property type="term" value="C:cytosol"/>
    <property type="evidence" value="ECO:0007669"/>
    <property type="project" value="TreeGrafter"/>
</dbReference>
<dbReference type="EMBL" id="LABZ01000003">
    <property type="protein sequence ID" value="KMO44976.1"/>
    <property type="molecule type" value="Genomic_DNA"/>
</dbReference>
<dbReference type="InterPro" id="IPR045851">
    <property type="entry name" value="AMP-bd_C_sf"/>
</dbReference>
<dbReference type="AlphaFoldDB" id="A0A0J6W095"/>
<evidence type="ECO:0000259" key="1">
    <source>
        <dbReference type="Pfam" id="PF00501"/>
    </source>
</evidence>
<dbReference type="Gene3D" id="3.30.559.30">
    <property type="entry name" value="Nonribosomal peptide synthetase, condensation domain"/>
    <property type="match status" value="1"/>
</dbReference>
<dbReference type="PROSITE" id="PS00455">
    <property type="entry name" value="AMP_BINDING"/>
    <property type="match status" value="1"/>
</dbReference>
<dbReference type="Proteomes" id="UP000036449">
    <property type="component" value="Unassembled WGS sequence"/>
</dbReference>